<keyword evidence="3" id="KW-1185">Reference proteome</keyword>
<accession>A0A9P9X8H9</accession>
<feature type="transmembrane region" description="Helical" evidence="1">
    <location>
        <begin position="359"/>
        <end position="379"/>
    </location>
</feature>
<dbReference type="AlphaFoldDB" id="A0A9P9X8H9"/>
<feature type="transmembrane region" description="Helical" evidence="1">
    <location>
        <begin position="102"/>
        <end position="123"/>
    </location>
</feature>
<dbReference type="OrthoDB" id="4582561at2759"/>
<gene>
    <name evidence="2" type="ORF">CABS02_10772</name>
</gene>
<proteinExistence type="predicted"/>
<evidence type="ECO:0000313" key="3">
    <source>
        <dbReference type="Proteomes" id="UP001056436"/>
    </source>
</evidence>
<reference evidence="2" key="1">
    <citation type="submission" date="2019-01" db="EMBL/GenBank/DDBJ databases">
        <title>Colletotrichum abscissum LGMF1257.</title>
        <authorList>
            <person name="Baroncelli R."/>
        </authorList>
    </citation>
    <scope>NUCLEOTIDE SEQUENCE</scope>
    <source>
        <strain evidence="2">Ca142</strain>
    </source>
</reference>
<evidence type="ECO:0000256" key="1">
    <source>
        <dbReference type="SAM" id="Phobius"/>
    </source>
</evidence>
<keyword evidence="1" id="KW-1133">Transmembrane helix</keyword>
<evidence type="ECO:0000313" key="2">
    <source>
        <dbReference type="EMBL" id="KAI3541378.1"/>
    </source>
</evidence>
<sequence>MANNSSPTCAGLDSFRAFDEYVDKLRSKTSLNESSLENCRNQICHALWGESNPDISGIGIFIGYTIEIALGFLLAVLFLGISRYQGHNQKLFQTTVKAGLEAFFDFAIYFAISVAIAVLVMLYKNDYGISTEGFGANEAHMGLALSVTCVLPLFYPVGLLSTKSLQRSAKRRMISNEEPPEKDEKENLRLLLFCLLAVLIFYPFVSKCIHTWKPSQIGAGKGPEGRTLITTEEWNRIESMCFGSTSFFTGTEQVILAVFEFLASISIFLFAIWRVSGAVVRKMEQDDAYVGDRRPKTAELKKMREFIQKAWEQRAIMQISLLLMPVVLAGPLLWSVFRLRTIQAAIAERLESTYSGNDWGFGQIIGIIIFVPIFTEMAFASWRSRSSSQPAVGVSEAPRPI</sequence>
<feature type="transmembrane region" description="Helical" evidence="1">
    <location>
        <begin position="143"/>
        <end position="162"/>
    </location>
</feature>
<keyword evidence="1" id="KW-0812">Transmembrane</keyword>
<feature type="transmembrane region" description="Helical" evidence="1">
    <location>
        <begin position="319"/>
        <end position="339"/>
    </location>
</feature>
<feature type="transmembrane region" description="Helical" evidence="1">
    <location>
        <begin position="58"/>
        <end position="81"/>
    </location>
</feature>
<name>A0A9P9X8H9_9PEZI</name>
<dbReference type="EMBL" id="SDAQ01000084">
    <property type="protein sequence ID" value="KAI3541378.1"/>
    <property type="molecule type" value="Genomic_DNA"/>
</dbReference>
<dbReference type="Proteomes" id="UP001056436">
    <property type="component" value="Unassembled WGS sequence"/>
</dbReference>
<feature type="transmembrane region" description="Helical" evidence="1">
    <location>
        <begin position="188"/>
        <end position="205"/>
    </location>
</feature>
<protein>
    <submittedName>
        <fullName evidence="2">Uncharacterized protein</fullName>
    </submittedName>
</protein>
<keyword evidence="1" id="KW-0472">Membrane</keyword>
<feature type="transmembrane region" description="Helical" evidence="1">
    <location>
        <begin position="254"/>
        <end position="273"/>
    </location>
</feature>
<comment type="caution">
    <text evidence="2">The sequence shown here is derived from an EMBL/GenBank/DDBJ whole genome shotgun (WGS) entry which is preliminary data.</text>
</comment>
<organism evidence="2 3">
    <name type="scientific">Colletotrichum abscissum</name>
    <dbReference type="NCBI Taxonomy" id="1671311"/>
    <lineage>
        <taxon>Eukaryota</taxon>
        <taxon>Fungi</taxon>
        <taxon>Dikarya</taxon>
        <taxon>Ascomycota</taxon>
        <taxon>Pezizomycotina</taxon>
        <taxon>Sordariomycetes</taxon>
        <taxon>Hypocreomycetidae</taxon>
        <taxon>Glomerellales</taxon>
        <taxon>Glomerellaceae</taxon>
        <taxon>Colletotrichum</taxon>
        <taxon>Colletotrichum acutatum species complex</taxon>
    </lineage>
</organism>